<accession>A0ABV4NX04</accession>
<reference evidence="1 2" key="1">
    <citation type="submission" date="2024-08" db="EMBL/GenBank/DDBJ databases">
        <authorList>
            <person name="Ishaq N."/>
        </authorList>
    </citation>
    <scope>NUCLEOTIDE SEQUENCE [LARGE SCALE GENOMIC DNA]</scope>
    <source>
        <strain evidence="1 2">DSM 18651</strain>
    </source>
</reference>
<dbReference type="RefSeq" id="WP_371837864.1">
    <property type="nucleotide sequence ID" value="NZ_JBGMEK010000006.1"/>
</dbReference>
<evidence type="ECO:0000313" key="2">
    <source>
        <dbReference type="Proteomes" id="UP001569428"/>
    </source>
</evidence>
<organism evidence="1 2">
    <name type="scientific">Microbulbifer epialgicus</name>
    <dbReference type="NCBI Taxonomy" id="393907"/>
    <lineage>
        <taxon>Bacteria</taxon>
        <taxon>Pseudomonadati</taxon>
        <taxon>Pseudomonadota</taxon>
        <taxon>Gammaproteobacteria</taxon>
        <taxon>Cellvibrionales</taxon>
        <taxon>Microbulbiferaceae</taxon>
        <taxon>Microbulbifer</taxon>
    </lineage>
</organism>
<proteinExistence type="predicted"/>
<gene>
    <name evidence="1" type="ORF">ACCI49_04930</name>
</gene>
<name>A0ABV4NX04_9GAMM</name>
<comment type="caution">
    <text evidence="1">The sequence shown here is derived from an EMBL/GenBank/DDBJ whole genome shotgun (WGS) entry which is preliminary data.</text>
</comment>
<sequence>MASPVIKKEVVRDPFDDCPRNCAMRRVTCVSEAVLAVTSDDASLRRINPAIH</sequence>
<keyword evidence="2" id="KW-1185">Reference proteome</keyword>
<dbReference type="Proteomes" id="UP001569428">
    <property type="component" value="Unassembled WGS sequence"/>
</dbReference>
<protein>
    <submittedName>
        <fullName evidence="1">Uncharacterized protein</fullName>
    </submittedName>
</protein>
<dbReference type="EMBL" id="JBGMEK010000006">
    <property type="protein sequence ID" value="MFA0810257.1"/>
    <property type="molecule type" value="Genomic_DNA"/>
</dbReference>
<evidence type="ECO:0000313" key="1">
    <source>
        <dbReference type="EMBL" id="MFA0810257.1"/>
    </source>
</evidence>